<accession>A0A2J7Q7N3</accession>
<evidence type="ECO:0000256" key="4">
    <source>
        <dbReference type="ARBA" id="ARBA00018873"/>
    </source>
</evidence>
<dbReference type="InParanoid" id="A0A2J7Q7N3"/>
<protein>
    <recommendedName>
        <fullName evidence="4">Thyrotropin-releasing hormone receptor</fullName>
    </recommendedName>
    <alternativeName>
        <fullName evidence="11">Thyroliberin receptor</fullName>
    </alternativeName>
</protein>
<dbReference type="PRINTS" id="PR01846">
    <property type="entry name" value="TRHRFAMILY"/>
</dbReference>
<dbReference type="STRING" id="105785.A0A2J7Q7N3"/>
<keyword evidence="8 13" id="KW-0472">Membrane</keyword>
<comment type="caution">
    <text evidence="15">The sequence shown here is derived from an EMBL/GenBank/DDBJ whole genome shotgun (WGS) entry which is preliminary data.</text>
</comment>
<dbReference type="EMBL" id="NEVH01017441">
    <property type="protein sequence ID" value="PNF24591.1"/>
    <property type="molecule type" value="Genomic_DNA"/>
</dbReference>
<organism evidence="15 16">
    <name type="scientific">Cryptotermes secundus</name>
    <dbReference type="NCBI Taxonomy" id="105785"/>
    <lineage>
        <taxon>Eukaryota</taxon>
        <taxon>Metazoa</taxon>
        <taxon>Ecdysozoa</taxon>
        <taxon>Arthropoda</taxon>
        <taxon>Hexapoda</taxon>
        <taxon>Insecta</taxon>
        <taxon>Pterygota</taxon>
        <taxon>Neoptera</taxon>
        <taxon>Polyneoptera</taxon>
        <taxon>Dictyoptera</taxon>
        <taxon>Blattodea</taxon>
        <taxon>Blattoidea</taxon>
        <taxon>Termitoidae</taxon>
        <taxon>Kalotermitidae</taxon>
        <taxon>Cryptotermitinae</taxon>
        <taxon>Cryptotermes</taxon>
    </lineage>
</organism>
<feature type="region of interest" description="Disordered" evidence="12">
    <location>
        <begin position="196"/>
        <end position="237"/>
    </location>
</feature>
<evidence type="ECO:0000256" key="6">
    <source>
        <dbReference type="ARBA" id="ARBA00022989"/>
    </source>
</evidence>
<dbReference type="Pfam" id="PF00001">
    <property type="entry name" value="7tm_1"/>
    <property type="match status" value="1"/>
</dbReference>
<comment type="similarity">
    <text evidence="3">Belongs to the G-protein coupled receptor 1 family.</text>
</comment>
<keyword evidence="7" id="KW-0297">G-protein coupled receptor</keyword>
<evidence type="ECO:0000256" key="3">
    <source>
        <dbReference type="ARBA" id="ARBA00010663"/>
    </source>
</evidence>
<sequence>MCSFVSPILLIAQYDEHREYMDGSLVPACLTEVNTFWSTFFFIMTISMFFLLPLLVLVVLYAVMARHLMADPVTSAVKDLESTNTRARKQVVLMLGTVVLSFFICLIPFRVFTLWFIFVSAEQVHSLGVEGYYNILYFCRTMLYLNSAINPILYNLMSSKFRDGFMRFCGLRRRDAVLLRRGTTLTSVYSSTRRCNSSGMAQRSSRNSSWRRASRYSVDSTPSSSPKFERRQRSSSFRRSAMIRTSVLKRNGSCIQDDVMNCIEMRPGPESFV</sequence>
<dbReference type="OrthoDB" id="10036964at2759"/>
<evidence type="ECO:0000256" key="5">
    <source>
        <dbReference type="ARBA" id="ARBA00022692"/>
    </source>
</evidence>
<keyword evidence="6 13" id="KW-1133">Transmembrane helix</keyword>
<evidence type="ECO:0000256" key="9">
    <source>
        <dbReference type="ARBA" id="ARBA00023170"/>
    </source>
</evidence>
<evidence type="ECO:0000256" key="2">
    <source>
        <dbReference type="ARBA" id="ARBA00004141"/>
    </source>
</evidence>
<comment type="subcellular location">
    <subcellularLocation>
        <location evidence="2">Membrane</location>
        <topology evidence="2">Multi-pass membrane protein</topology>
    </subcellularLocation>
</comment>
<evidence type="ECO:0000256" key="8">
    <source>
        <dbReference type="ARBA" id="ARBA00023136"/>
    </source>
</evidence>
<evidence type="ECO:0000259" key="14">
    <source>
        <dbReference type="PROSITE" id="PS50262"/>
    </source>
</evidence>
<keyword evidence="9" id="KW-0675">Receptor</keyword>
<feature type="domain" description="G-protein coupled receptors family 1 profile" evidence="14">
    <location>
        <begin position="1"/>
        <end position="154"/>
    </location>
</feature>
<keyword evidence="5 13" id="KW-0812">Transmembrane</keyword>
<feature type="transmembrane region" description="Helical" evidence="13">
    <location>
        <begin position="91"/>
        <end position="115"/>
    </location>
</feature>
<dbReference type="InterPro" id="IPR002120">
    <property type="entry name" value="TRH_rcpt_1"/>
</dbReference>
<keyword evidence="10" id="KW-0807">Transducer</keyword>
<dbReference type="SUPFAM" id="SSF81321">
    <property type="entry name" value="Family A G protein-coupled receptor-like"/>
    <property type="match status" value="1"/>
</dbReference>
<keyword evidence="16" id="KW-1185">Reference proteome</keyword>
<gene>
    <name evidence="15" type="ORF">B7P43_G03071</name>
</gene>
<dbReference type="Proteomes" id="UP000235965">
    <property type="component" value="Unassembled WGS sequence"/>
</dbReference>
<name>A0A2J7Q7N3_9NEOP</name>
<dbReference type="Gene3D" id="1.20.1070.10">
    <property type="entry name" value="Rhodopsin 7-helix transmembrane proteins"/>
    <property type="match status" value="1"/>
</dbReference>
<dbReference type="InterPro" id="IPR000276">
    <property type="entry name" value="GPCR_Rhodpsn"/>
</dbReference>
<dbReference type="PANTHER" id="PTHR24243">
    <property type="entry name" value="G-PROTEIN COUPLED RECEPTOR"/>
    <property type="match status" value="1"/>
</dbReference>
<dbReference type="InterPro" id="IPR017452">
    <property type="entry name" value="GPCR_Rhodpsn_7TM"/>
</dbReference>
<dbReference type="AlphaFoldDB" id="A0A2J7Q7N3"/>
<dbReference type="PANTHER" id="PTHR24243:SF233">
    <property type="entry name" value="THYROTROPIN-RELEASING HORMONE RECEPTOR"/>
    <property type="match status" value="1"/>
</dbReference>
<proteinExistence type="inferred from homology"/>
<dbReference type="PROSITE" id="PS50262">
    <property type="entry name" value="G_PROTEIN_RECEP_F1_2"/>
    <property type="match status" value="1"/>
</dbReference>
<evidence type="ECO:0000256" key="1">
    <source>
        <dbReference type="ARBA" id="ARBA00004100"/>
    </source>
</evidence>
<evidence type="ECO:0000313" key="15">
    <source>
        <dbReference type="EMBL" id="PNF24591.1"/>
    </source>
</evidence>
<feature type="compositionally biased region" description="Low complexity" evidence="12">
    <location>
        <begin position="203"/>
        <end position="217"/>
    </location>
</feature>
<feature type="transmembrane region" description="Helical" evidence="13">
    <location>
        <begin position="40"/>
        <end position="63"/>
    </location>
</feature>
<comment type="function">
    <text evidence="1">Receptor for thyrotropin-releasing hormone (TRH). Upon ligand binding, this G-protein-coupled receptor triggers activation of the phosphatidylinositol (IP3)-calcium-protein kinase C (PKC) pathway.</text>
</comment>
<evidence type="ECO:0000256" key="7">
    <source>
        <dbReference type="ARBA" id="ARBA00023040"/>
    </source>
</evidence>
<dbReference type="PRINTS" id="PR00237">
    <property type="entry name" value="GPCRRHODOPSN"/>
</dbReference>
<dbReference type="GO" id="GO:0004997">
    <property type="term" value="F:thyrotropin-releasing hormone receptor activity"/>
    <property type="evidence" value="ECO:0007669"/>
    <property type="project" value="InterPro"/>
</dbReference>
<reference evidence="15 16" key="1">
    <citation type="submission" date="2017-12" db="EMBL/GenBank/DDBJ databases">
        <title>Hemimetabolous genomes reveal molecular basis of termite eusociality.</title>
        <authorList>
            <person name="Harrison M.C."/>
            <person name="Jongepier E."/>
            <person name="Robertson H.M."/>
            <person name="Arning N."/>
            <person name="Bitard-Feildel T."/>
            <person name="Chao H."/>
            <person name="Childers C.P."/>
            <person name="Dinh H."/>
            <person name="Doddapaneni H."/>
            <person name="Dugan S."/>
            <person name="Gowin J."/>
            <person name="Greiner C."/>
            <person name="Han Y."/>
            <person name="Hu H."/>
            <person name="Hughes D.S.T."/>
            <person name="Huylmans A.-K."/>
            <person name="Kemena C."/>
            <person name="Kremer L.P.M."/>
            <person name="Lee S.L."/>
            <person name="Lopez-Ezquerra A."/>
            <person name="Mallet L."/>
            <person name="Monroy-Kuhn J.M."/>
            <person name="Moser A."/>
            <person name="Murali S.C."/>
            <person name="Muzny D.M."/>
            <person name="Otani S."/>
            <person name="Piulachs M.-D."/>
            <person name="Poelchau M."/>
            <person name="Qu J."/>
            <person name="Schaub F."/>
            <person name="Wada-Katsumata A."/>
            <person name="Worley K.C."/>
            <person name="Xie Q."/>
            <person name="Ylla G."/>
            <person name="Poulsen M."/>
            <person name="Gibbs R.A."/>
            <person name="Schal C."/>
            <person name="Richards S."/>
            <person name="Belles X."/>
            <person name="Korb J."/>
            <person name="Bornberg-Bauer E."/>
        </authorList>
    </citation>
    <scope>NUCLEOTIDE SEQUENCE [LARGE SCALE GENOMIC DNA]</scope>
    <source>
        <tissue evidence="15">Whole body</tissue>
    </source>
</reference>
<evidence type="ECO:0000313" key="16">
    <source>
        <dbReference type="Proteomes" id="UP000235965"/>
    </source>
</evidence>
<evidence type="ECO:0000256" key="11">
    <source>
        <dbReference type="ARBA" id="ARBA00032251"/>
    </source>
</evidence>
<evidence type="ECO:0000256" key="10">
    <source>
        <dbReference type="ARBA" id="ARBA00023224"/>
    </source>
</evidence>
<evidence type="ECO:0000256" key="12">
    <source>
        <dbReference type="SAM" id="MobiDB-lite"/>
    </source>
</evidence>
<dbReference type="GO" id="GO:0005886">
    <property type="term" value="C:plasma membrane"/>
    <property type="evidence" value="ECO:0007669"/>
    <property type="project" value="TreeGrafter"/>
</dbReference>
<feature type="transmembrane region" description="Helical" evidence="13">
    <location>
        <begin position="135"/>
        <end position="157"/>
    </location>
</feature>
<evidence type="ECO:0000256" key="13">
    <source>
        <dbReference type="SAM" id="Phobius"/>
    </source>
</evidence>